<sequence length="212" mass="24759">MEESTFSHFSKTSEYGHHNYYDDIMVHHSIKRMVIVKNRMVFGIAHLDIGASGQGGADWMWSTSCGSITKIRYTTRNRCRYLERTRKFQRPDMRSSLVDLETRNDELTEDLHCAIHQIHKLKLQRVNGKEESQVITSNLNKALAERSPTHQANQSEYVHGGNIMVSLYFFMAPQRTHNYYEHDTFFILSTVEIMKLTVSKFFSMPTHFVSDE</sequence>
<dbReference type="EMBL" id="CADCXU010020467">
    <property type="protein sequence ID" value="CAB0008471.1"/>
    <property type="molecule type" value="Genomic_DNA"/>
</dbReference>
<organism evidence="2 3">
    <name type="scientific">Nesidiocoris tenuis</name>
    <dbReference type="NCBI Taxonomy" id="355587"/>
    <lineage>
        <taxon>Eukaryota</taxon>
        <taxon>Metazoa</taxon>
        <taxon>Ecdysozoa</taxon>
        <taxon>Arthropoda</taxon>
        <taxon>Hexapoda</taxon>
        <taxon>Insecta</taxon>
        <taxon>Pterygota</taxon>
        <taxon>Neoptera</taxon>
        <taxon>Paraneoptera</taxon>
        <taxon>Hemiptera</taxon>
        <taxon>Heteroptera</taxon>
        <taxon>Panheteroptera</taxon>
        <taxon>Cimicomorpha</taxon>
        <taxon>Miridae</taxon>
        <taxon>Dicyphina</taxon>
        <taxon>Nesidiocoris</taxon>
    </lineage>
</organism>
<protein>
    <submittedName>
        <fullName evidence="2">Uncharacterized protein</fullName>
    </submittedName>
</protein>
<accession>A0A6H5GYQ1</accession>
<evidence type="ECO:0000256" key="1">
    <source>
        <dbReference type="SAM" id="Coils"/>
    </source>
</evidence>
<feature type="non-terminal residue" evidence="2">
    <location>
        <position position="212"/>
    </location>
</feature>
<keyword evidence="1" id="KW-0175">Coiled coil</keyword>
<gene>
    <name evidence="2" type="ORF">NTEN_LOCUS13717</name>
</gene>
<feature type="coiled-coil region" evidence="1">
    <location>
        <begin position="97"/>
        <end position="124"/>
    </location>
</feature>
<evidence type="ECO:0000313" key="2">
    <source>
        <dbReference type="EMBL" id="CAB0008471.1"/>
    </source>
</evidence>
<dbReference type="AlphaFoldDB" id="A0A6H5GYQ1"/>
<proteinExistence type="predicted"/>
<name>A0A6H5GYQ1_9HEMI</name>
<reference evidence="2 3" key="1">
    <citation type="submission" date="2020-02" db="EMBL/GenBank/DDBJ databases">
        <authorList>
            <person name="Ferguson B K."/>
        </authorList>
    </citation>
    <scope>NUCLEOTIDE SEQUENCE [LARGE SCALE GENOMIC DNA]</scope>
</reference>
<dbReference type="Proteomes" id="UP000479000">
    <property type="component" value="Unassembled WGS sequence"/>
</dbReference>
<evidence type="ECO:0000313" key="3">
    <source>
        <dbReference type="Proteomes" id="UP000479000"/>
    </source>
</evidence>
<keyword evidence="3" id="KW-1185">Reference proteome</keyword>